<keyword evidence="1" id="KW-0472">Membrane</keyword>
<evidence type="ECO:0000256" key="1">
    <source>
        <dbReference type="SAM" id="Phobius"/>
    </source>
</evidence>
<keyword evidence="1" id="KW-0812">Transmembrane</keyword>
<geneLocation type="plasmid" evidence="3">
    <name>pK239_rmpA2</name>
</geneLocation>
<feature type="transmembrane region" description="Helical" evidence="1">
    <location>
        <begin position="26"/>
        <end position="44"/>
    </location>
</feature>
<dbReference type="EMBL" id="MK347228">
    <property type="protein sequence ID" value="QIQ14087.1"/>
    <property type="molecule type" value="Genomic_DNA"/>
</dbReference>
<keyword evidence="1" id="KW-1133">Transmembrane helix</keyword>
<organism evidence="2">
    <name type="scientific">Klebsiella pneumoniae</name>
    <dbReference type="NCBI Taxonomy" id="573"/>
    <lineage>
        <taxon>Bacteria</taxon>
        <taxon>Pseudomonadati</taxon>
        <taxon>Pseudomonadota</taxon>
        <taxon>Gammaproteobacteria</taxon>
        <taxon>Enterobacterales</taxon>
        <taxon>Enterobacteriaceae</taxon>
        <taxon>Klebsiella/Raoultella group</taxon>
        <taxon>Klebsiella</taxon>
        <taxon>Klebsiella pneumoniae complex</taxon>
    </lineage>
</organism>
<reference evidence="2" key="1">
    <citation type="submission" date="2018-12" db="EMBL/GenBank/DDBJ databases">
        <authorList>
            <person name="Liu L."/>
        </authorList>
    </citation>
    <scope>NUCLEOTIDE SEQUENCE</scope>
    <source>
        <strain evidence="2">K195</strain>
        <strain evidence="3">K239</strain>
        <plasmid evidence="2">pK195_rmpA2</plasmid>
        <plasmid evidence="3">pK239_rmpA2</plasmid>
    </source>
</reference>
<evidence type="ECO:0000313" key="3">
    <source>
        <dbReference type="EMBL" id="QIQ16386.1"/>
    </source>
</evidence>
<dbReference type="EMBL" id="MK347238">
    <property type="protein sequence ID" value="QIQ16386.1"/>
    <property type="molecule type" value="Genomic_DNA"/>
</dbReference>
<name>A0A6G9HTI8_KLEPN</name>
<geneLocation type="plasmid" evidence="2">
    <name>pK195_rmpA2</name>
</geneLocation>
<sequence length="67" mass="7618">MHLNHIMTKFTRKVKTGGFLEFTFNYIGWVGDGLIYVIVIKWFCGLTGKSKTASDYHIMIDMAQVGS</sequence>
<keyword evidence="2" id="KW-0614">Plasmid</keyword>
<proteinExistence type="predicted"/>
<evidence type="ECO:0000313" key="2">
    <source>
        <dbReference type="EMBL" id="QIQ14087.1"/>
    </source>
</evidence>
<protein>
    <submittedName>
        <fullName evidence="2">Uncharacterized protein</fullName>
    </submittedName>
</protein>
<dbReference type="AlphaFoldDB" id="A0A6G9HTI8"/>
<accession>A0A6G9HTI8</accession>